<dbReference type="SMART" id="SM00346">
    <property type="entry name" value="HTH_ICLR"/>
    <property type="match status" value="1"/>
</dbReference>
<feature type="domain" description="IclR-ED" evidence="5">
    <location>
        <begin position="83"/>
        <end position="268"/>
    </location>
</feature>
<evidence type="ECO:0000313" key="7">
    <source>
        <dbReference type="Proteomes" id="UP000319769"/>
    </source>
</evidence>
<dbReference type="InterPro" id="IPR005471">
    <property type="entry name" value="Tscrpt_reg_IclR_N"/>
</dbReference>
<dbReference type="InterPro" id="IPR014757">
    <property type="entry name" value="Tscrpt_reg_IclR_C"/>
</dbReference>
<dbReference type="AlphaFoldDB" id="A0A5N0VJU0"/>
<dbReference type="PROSITE" id="PS51077">
    <property type="entry name" value="HTH_ICLR"/>
    <property type="match status" value="1"/>
</dbReference>
<accession>A0A5N0VJU0</accession>
<dbReference type="SUPFAM" id="SSF55781">
    <property type="entry name" value="GAF domain-like"/>
    <property type="match status" value="1"/>
</dbReference>
<dbReference type="SUPFAM" id="SSF46785">
    <property type="entry name" value="Winged helix' DNA-binding domain"/>
    <property type="match status" value="1"/>
</dbReference>
<comment type="caution">
    <text evidence="6">The sequence shown here is derived from an EMBL/GenBank/DDBJ whole genome shotgun (WGS) entry which is preliminary data.</text>
</comment>
<dbReference type="PANTHER" id="PTHR30136">
    <property type="entry name" value="HELIX-TURN-HELIX TRANSCRIPTIONAL REGULATOR, ICLR FAMILY"/>
    <property type="match status" value="1"/>
</dbReference>
<evidence type="ECO:0000256" key="3">
    <source>
        <dbReference type="ARBA" id="ARBA00023163"/>
    </source>
</evidence>
<keyword evidence="3" id="KW-0804">Transcription</keyword>
<gene>
    <name evidence="6" type="ORF">FPZ12_002425</name>
</gene>
<dbReference type="InterPro" id="IPR029016">
    <property type="entry name" value="GAF-like_dom_sf"/>
</dbReference>
<reference evidence="6" key="1">
    <citation type="submission" date="2019-09" db="EMBL/GenBank/DDBJ databases">
        <authorList>
            <person name="Teo W.F.A."/>
            <person name="Duangmal K."/>
        </authorList>
    </citation>
    <scope>NUCLEOTIDE SEQUENCE [LARGE SCALE GENOMIC DNA]</scope>
    <source>
        <strain evidence="6">K81G1</strain>
    </source>
</reference>
<dbReference type="Pfam" id="PF01614">
    <property type="entry name" value="IclR_C"/>
    <property type="match status" value="1"/>
</dbReference>
<dbReference type="Pfam" id="PF09339">
    <property type="entry name" value="HTH_IclR"/>
    <property type="match status" value="1"/>
</dbReference>
<name>A0A5N0VJU0_9PSEU</name>
<evidence type="ECO:0000313" key="6">
    <source>
        <dbReference type="EMBL" id="KAA9166436.1"/>
    </source>
</evidence>
<dbReference type="Proteomes" id="UP000319769">
    <property type="component" value="Unassembled WGS sequence"/>
</dbReference>
<dbReference type="Gene3D" id="1.10.10.10">
    <property type="entry name" value="Winged helix-like DNA-binding domain superfamily/Winged helix DNA-binding domain"/>
    <property type="match status" value="1"/>
</dbReference>
<dbReference type="GO" id="GO:0045892">
    <property type="term" value="P:negative regulation of DNA-templated transcription"/>
    <property type="evidence" value="ECO:0007669"/>
    <property type="project" value="TreeGrafter"/>
</dbReference>
<dbReference type="Gene3D" id="3.30.450.40">
    <property type="match status" value="1"/>
</dbReference>
<evidence type="ECO:0000256" key="2">
    <source>
        <dbReference type="ARBA" id="ARBA00023125"/>
    </source>
</evidence>
<dbReference type="GO" id="GO:0003700">
    <property type="term" value="F:DNA-binding transcription factor activity"/>
    <property type="evidence" value="ECO:0007669"/>
    <property type="project" value="TreeGrafter"/>
</dbReference>
<keyword evidence="7" id="KW-1185">Reference proteome</keyword>
<sequence length="272" mass="28967">MTSGVFVETPPVDGEEELPCPNSVLGKAQLLLGAFQSGAYRLRLSELSRRSGVPKASAYRLAQELVQWGLLDRSGDAYQLGLRIFELGQRVPVSAVLRAVARPLLTDLFTATRATIHLAVLDGTHVMYLEKVGGKASVHTHSHVGGRLPAACTATGKALLAHSSDVDELLAELERTGLTKLTSRTVASVDELRAQLAQVRERGFALEQEETAPGLASVAVPLMGADETVYGSVSATAPLAWTDPRRVVPVLLATSATIVRTLEQRLLVSADA</sequence>
<dbReference type="InterPro" id="IPR036388">
    <property type="entry name" value="WH-like_DNA-bd_sf"/>
</dbReference>
<dbReference type="InterPro" id="IPR036390">
    <property type="entry name" value="WH_DNA-bd_sf"/>
</dbReference>
<keyword evidence="1" id="KW-0805">Transcription regulation</keyword>
<evidence type="ECO:0000259" key="5">
    <source>
        <dbReference type="PROSITE" id="PS51078"/>
    </source>
</evidence>
<organism evidence="6 7">
    <name type="scientific">Amycolatopsis acidicola</name>
    <dbReference type="NCBI Taxonomy" id="2596893"/>
    <lineage>
        <taxon>Bacteria</taxon>
        <taxon>Bacillati</taxon>
        <taxon>Actinomycetota</taxon>
        <taxon>Actinomycetes</taxon>
        <taxon>Pseudonocardiales</taxon>
        <taxon>Pseudonocardiaceae</taxon>
        <taxon>Amycolatopsis</taxon>
    </lineage>
</organism>
<dbReference type="RefSeq" id="WP_144745886.1">
    <property type="nucleotide sequence ID" value="NZ_VMNW02000002.1"/>
</dbReference>
<feature type="domain" description="HTH iclR-type" evidence="4">
    <location>
        <begin position="22"/>
        <end position="82"/>
    </location>
</feature>
<dbReference type="EMBL" id="VMNW02000002">
    <property type="protein sequence ID" value="KAA9166436.1"/>
    <property type="molecule type" value="Genomic_DNA"/>
</dbReference>
<keyword evidence="2" id="KW-0238">DNA-binding</keyword>
<dbReference type="PANTHER" id="PTHR30136:SF35">
    <property type="entry name" value="HTH-TYPE TRANSCRIPTIONAL REGULATOR RV1719"/>
    <property type="match status" value="1"/>
</dbReference>
<proteinExistence type="predicted"/>
<evidence type="ECO:0000256" key="1">
    <source>
        <dbReference type="ARBA" id="ARBA00023015"/>
    </source>
</evidence>
<evidence type="ECO:0000259" key="4">
    <source>
        <dbReference type="PROSITE" id="PS51077"/>
    </source>
</evidence>
<dbReference type="InterPro" id="IPR050707">
    <property type="entry name" value="HTH_MetabolicPath_Reg"/>
</dbReference>
<dbReference type="OrthoDB" id="60629at2"/>
<protein>
    <submittedName>
        <fullName evidence="6">IclR family transcriptional regulator</fullName>
    </submittedName>
</protein>
<dbReference type="PROSITE" id="PS51078">
    <property type="entry name" value="ICLR_ED"/>
    <property type="match status" value="1"/>
</dbReference>
<dbReference type="GO" id="GO:0003677">
    <property type="term" value="F:DNA binding"/>
    <property type="evidence" value="ECO:0007669"/>
    <property type="project" value="UniProtKB-KW"/>
</dbReference>